<protein>
    <submittedName>
        <fullName evidence="1">Uncharacterized protein</fullName>
    </submittedName>
</protein>
<reference evidence="2" key="1">
    <citation type="submission" date="2018-05" db="EMBL/GenBank/DDBJ databases">
        <authorList>
            <person name="Cea G.-C."/>
            <person name="William W."/>
        </authorList>
    </citation>
    <scope>NUCLEOTIDE SEQUENCE [LARGE SCALE GENOMIC DNA]</scope>
    <source>
        <strain evidence="2">DB21MT 5</strain>
    </source>
</reference>
<evidence type="ECO:0000313" key="1">
    <source>
        <dbReference type="EMBL" id="SQD79544.1"/>
    </source>
</evidence>
<gene>
    <name evidence="1" type="ORF">MORIYA_3088</name>
</gene>
<dbReference type="Proteomes" id="UP000250163">
    <property type="component" value="Chromosome MORIYA"/>
</dbReference>
<sequence>MTVLTKQGNLSRQLANNYIEFTLGSTINFWCTCCEKGG</sequence>
<accession>A0A330LRE2</accession>
<evidence type="ECO:0000313" key="2">
    <source>
        <dbReference type="Proteomes" id="UP000250163"/>
    </source>
</evidence>
<dbReference type="KEGG" id="mya:MORIYA_3088"/>
<proteinExistence type="predicted"/>
<keyword evidence="2" id="KW-1185">Reference proteome</keyword>
<dbReference type="AlphaFoldDB" id="A0A330LRE2"/>
<organism evidence="1 2">
    <name type="scientific">Moritella yayanosii</name>
    <dbReference type="NCBI Taxonomy" id="69539"/>
    <lineage>
        <taxon>Bacteria</taxon>
        <taxon>Pseudomonadati</taxon>
        <taxon>Pseudomonadota</taxon>
        <taxon>Gammaproteobacteria</taxon>
        <taxon>Alteromonadales</taxon>
        <taxon>Moritellaceae</taxon>
        <taxon>Moritella</taxon>
    </lineage>
</organism>
<dbReference type="EMBL" id="LS483250">
    <property type="protein sequence ID" value="SQD79544.1"/>
    <property type="molecule type" value="Genomic_DNA"/>
</dbReference>
<name>A0A330LRE2_9GAMM</name>